<feature type="region of interest" description="Disordered" evidence="1">
    <location>
        <begin position="410"/>
        <end position="431"/>
    </location>
</feature>
<evidence type="ECO:0000313" key="2">
    <source>
        <dbReference type="EMBL" id="KAG0310073.1"/>
    </source>
</evidence>
<dbReference type="AlphaFoldDB" id="A0A9P6R313"/>
<accession>A0A9P6R313</accession>
<protein>
    <submittedName>
        <fullName evidence="2">Uncharacterized protein</fullName>
    </submittedName>
</protein>
<reference evidence="2" key="1">
    <citation type="journal article" date="2020" name="Fungal Divers.">
        <title>Resolving the Mortierellaceae phylogeny through synthesis of multi-gene phylogenetics and phylogenomics.</title>
        <authorList>
            <person name="Vandepol N."/>
            <person name="Liber J."/>
            <person name="Desiro A."/>
            <person name="Na H."/>
            <person name="Kennedy M."/>
            <person name="Barry K."/>
            <person name="Grigoriev I.V."/>
            <person name="Miller A.N."/>
            <person name="O'Donnell K."/>
            <person name="Stajich J.E."/>
            <person name="Bonito G."/>
        </authorList>
    </citation>
    <scope>NUCLEOTIDE SEQUENCE</scope>
    <source>
        <strain evidence="2">NVP60</strain>
    </source>
</reference>
<sequence>MYVSPRPDLGSATNSRRSSKFLAPIAQASNRVSVASMISCNSAMSGVSSMANSIYSVLSEDWNRPFFFARSKSVHCPKSLQSNVRALPPYEQLTASLAKTSVEKVNAGHLMNAATGIGESRYLRNRDGSVFQLTPEYELHSVDIRITWRPVTEDFVEDDDDPALAISRPCLSALPKARDRFGFVEYDDEDGEEEEEEEEEEESRYRRHNAVIPSTVHMPAAQCRLAGPGDWILVDAGIQILDVNDTSAMIAAGIDPSEPHPNPEAFYLLNHPTDNQSNIHGESQEISSEKDTKAYNCSFNHDLDHSSASDNSVDNSMFKQSLRSTQNKADHSISMCLQKLHKSGVVQKWISKPLKNTFSGQKQRSTQCTAAEIRRIGPGMDRSYTDAVTSARAAEWIHQLPGGRAAAGRFDRDWLDAQPSSSSSTVQPRRK</sequence>
<feature type="region of interest" description="Disordered" evidence="1">
    <location>
        <begin position="183"/>
        <end position="206"/>
    </location>
</feature>
<dbReference type="Proteomes" id="UP000823405">
    <property type="component" value="Unassembled WGS sequence"/>
</dbReference>
<keyword evidence="3" id="KW-1185">Reference proteome</keyword>
<organism evidence="2 3">
    <name type="scientific">Linnemannia gamsii</name>
    <dbReference type="NCBI Taxonomy" id="64522"/>
    <lineage>
        <taxon>Eukaryota</taxon>
        <taxon>Fungi</taxon>
        <taxon>Fungi incertae sedis</taxon>
        <taxon>Mucoromycota</taxon>
        <taxon>Mortierellomycotina</taxon>
        <taxon>Mortierellomycetes</taxon>
        <taxon>Mortierellales</taxon>
        <taxon>Mortierellaceae</taxon>
        <taxon>Linnemannia</taxon>
    </lineage>
</organism>
<feature type="compositionally biased region" description="Acidic residues" evidence="1">
    <location>
        <begin position="185"/>
        <end position="202"/>
    </location>
</feature>
<name>A0A9P6R313_9FUNG</name>
<proteinExistence type="predicted"/>
<gene>
    <name evidence="2" type="ORF">BGZ97_012815</name>
</gene>
<evidence type="ECO:0000313" key="3">
    <source>
        <dbReference type="Proteomes" id="UP000823405"/>
    </source>
</evidence>
<dbReference type="EMBL" id="JAAAIN010000888">
    <property type="protein sequence ID" value="KAG0310073.1"/>
    <property type="molecule type" value="Genomic_DNA"/>
</dbReference>
<evidence type="ECO:0000256" key="1">
    <source>
        <dbReference type="SAM" id="MobiDB-lite"/>
    </source>
</evidence>
<comment type="caution">
    <text evidence="2">The sequence shown here is derived from an EMBL/GenBank/DDBJ whole genome shotgun (WGS) entry which is preliminary data.</text>
</comment>
<dbReference type="OrthoDB" id="2423261at2759"/>
<feature type="compositionally biased region" description="Polar residues" evidence="1">
    <location>
        <begin position="418"/>
        <end position="431"/>
    </location>
</feature>